<keyword evidence="4" id="KW-1185">Reference proteome</keyword>
<feature type="compositionally biased region" description="Basic and acidic residues" evidence="1">
    <location>
        <begin position="405"/>
        <end position="415"/>
    </location>
</feature>
<dbReference type="AlphaFoldDB" id="A0A5C5YQF8"/>
<dbReference type="InterPro" id="IPR025668">
    <property type="entry name" value="Tnp_DDE_dom"/>
</dbReference>
<feature type="domain" description="Transposase DDE" evidence="2">
    <location>
        <begin position="16"/>
        <end position="387"/>
    </location>
</feature>
<accession>A0A5C5YQF8</accession>
<gene>
    <name evidence="3" type="ORF">Pla100_63440</name>
</gene>
<comment type="caution">
    <text evidence="3">The sequence shown here is derived from an EMBL/GenBank/DDBJ whole genome shotgun (WGS) entry which is preliminary data.</text>
</comment>
<dbReference type="OrthoDB" id="232723at2"/>
<name>A0A5C5YQF8_9BACT</name>
<evidence type="ECO:0000256" key="1">
    <source>
        <dbReference type="SAM" id="MobiDB-lite"/>
    </source>
</evidence>
<evidence type="ECO:0000313" key="4">
    <source>
        <dbReference type="Proteomes" id="UP000316213"/>
    </source>
</evidence>
<organism evidence="3 4">
    <name type="scientific">Neorhodopirellula pilleata</name>
    <dbReference type="NCBI Taxonomy" id="2714738"/>
    <lineage>
        <taxon>Bacteria</taxon>
        <taxon>Pseudomonadati</taxon>
        <taxon>Planctomycetota</taxon>
        <taxon>Planctomycetia</taxon>
        <taxon>Pirellulales</taxon>
        <taxon>Pirellulaceae</taxon>
        <taxon>Neorhodopirellula</taxon>
    </lineage>
</organism>
<sequence>MIRDAQTALFDFFPGRTIEIHQVDEQVSTDGGLIAFRELDKKLGLTESFAAQIRDPRADPTQSLLSVIRQRIFGIIAGYEDQNDHDTLRSDPVFKLIADRTPDDHDLASQPTISRVENSVTAGDLIRLEDWFIDRFVESFDEDPDSITLDIDTFADSAHGTQQLTFFNNFYKDNIYQVRVITCAENDQIALPVLLYGTAHVSLGAADDLTRVINALHRRYPDLHVTVRADAGFAVPHLYEALDCLANVTFSIGYQMNSLMQEKCEELMDLTLKTFETTGKTTKNYMHLQHQSRNWSRAYDLVIKCEANEQGTNRRVVITNRPGAEQYPDGTYQEYADRGESENRNKELTVDLCADRLSDHRYMANLFRTMMHAVSCNLLARFRGVVAEAPVDSGPDADGIPLEAGSEHRKRTEGNRRRRRDPLGRGRAMTWRTLVIKVAARVETTTRHVRLLIPSSWPHADYLWKVSRSLASFAPSG</sequence>
<feature type="region of interest" description="Disordered" evidence="1">
    <location>
        <begin position="393"/>
        <end position="423"/>
    </location>
</feature>
<evidence type="ECO:0000313" key="3">
    <source>
        <dbReference type="EMBL" id="TWT77161.1"/>
    </source>
</evidence>
<reference evidence="3 4" key="1">
    <citation type="submission" date="2019-02" db="EMBL/GenBank/DDBJ databases">
        <title>Deep-cultivation of Planctomycetes and their phenomic and genomic characterization uncovers novel biology.</title>
        <authorList>
            <person name="Wiegand S."/>
            <person name="Jogler M."/>
            <person name="Boedeker C."/>
            <person name="Pinto D."/>
            <person name="Vollmers J."/>
            <person name="Rivas-Marin E."/>
            <person name="Kohn T."/>
            <person name="Peeters S.H."/>
            <person name="Heuer A."/>
            <person name="Rast P."/>
            <person name="Oberbeckmann S."/>
            <person name="Bunk B."/>
            <person name="Jeske O."/>
            <person name="Meyerdierks A."/>
            <person name="Storesund J.E."/>
            <person name="Kallscheuer N."/>
            <person name="Luecker S."/>
            <person name="Lage O.M."/>
            <person name="Pohl T."/>
            <person name="Merkel B.J."/>
            <person name="Hornburger P."/>
            <person name="Mueller R.-W."/>
            <person name="Bruemmer F."/>
            <person name="Labrenz M."/>
            <person name="Spormann A.M."/>
            <person name="Op Den Camp H."/>
            <person name="Overmann J."/>
            <person name="Amann R."/>
            <person name="Jetten M.S.M."/>
            <person name="Mascher T."/>
            <person name="Medema M.H."/>
            <person name="Devos D.P."/>
            <person name="Kaster A.-K."/>
            <person name="Ovreas L."/>
            <person name="Rohde M."/>
            <person name="Galperin M.Y."/>
            <person name="Jogler C."/>
        </authorList>
    </citation>
    <scope>NUCLEOTIDE SEQUENCE [LARGE SCALE GENOMIC DNA]</scope>
    <source>
        <strain evidence="3 4">Pla100</strain>
    </source>
</reference>
<dbReference type="InterPro" id="IPR047960">
    <property type="entry name" value="Transpos_IS1380"/>
</dbReference>
<dbReference type="NCBIfam" id="NF033539">
    <property type="entry name" value="transpos_IS1380"/>
    <property type="match status" value="1"/>
</dbReference>
<proteinExistence type="predicted"/>
<dbReference type="RefSeq" id="WP_146583121.1">
    <property type="nucleotide sequence ID" value="NZ_SJPM01000069.1"/>
</dbReference>
<evidence type="ECO:0000259" key="2">
    <source>
        <dbReference type="Pfam" id="PF13701"/>
    </source>
</evidence>
<dbReference type="EMBL" id="SJPM01000069">
    <property type="protein sequence ID" value="TWT77161.1"/>
    <property type="molecule type" value="Genomic_DNA"/>
</dbReference>
<protein>
    <recommendedName>
        <fullName evidence="2">Transposase DDE domain-containing protein</fullName>
    </recommendedName>
</protein>
<dbReference type="Pfam" id="PF13701">
    <property type="entry name" value="DDE_Tnp_1_4"/>
    <property type="match status" value="1"/>
</dbReference>
<dbReference type="Proteomes" id="UP000316213">
    <property type="component" value="Unassembled WGS sequence"/>
</dbReference>